<evidence type="ECO:0008006" key="3">
    <source>
        <dbReference type="Google" id="ProtNLM"/>
    </source>
</evidence>
<sequence length="135" mass="14852">MTTSRASMSYATALNRNELFSSPGLRRDVPKALDPQEEVLLAVPGVAGDYPDVMIATVRRLLVAKVTGGFTGVKIKKEARADRITGITYRPGIFSRVKIQVQGARDIAMMPNRKADAERFAQAFEHLLRTGHLPD</sequence>
<comment type="caution">
    <text evidence="1">The sequence shown here is derived from an EMBL/GenBank/DDBJ whole genome shotgun (WGS) entry which is preliminary data.</text>
</comment>
<dbReference type="EMBL" id="JAGIOC010000001">
    <property type="protein sequence ID" value="MBP2411103.1"/>
    <property type="molecule type" value="Genomic_DNA"/>
</dbReference>
<reference evidence="1 2" key="1">
    <citation type="submission" date="2021-03" db="EMBL/GenBank/DDBJ databases">
        <title>Sequencing the genomes of 1000 actinobacteria strains.</title>
        <authorList>
            <person name="Klenk H.-P."/>
        </authorList>
    </citation>
    <scope>NUCLEOTIDE SEQUENCE [LARGE SCALE GENOMIC DNA]</scope>
    <source>
        <strain evidence="1 2">DSM 14564</strain>
    </source>
</reference>
<evidence type="ECO:0000313" key="2">
    <source>
        <dbReference type="Proteomes" id="UP000698222"/>
    </source>
</evidence>
<gene>
    <name evidence="1" type="ORF">JOF44_004006</name>
</gene>
<organism evidence="1 2">
    <name type="scientific">Brachybacterium fresconis</name>
    <dbReference type="NCBI Taxonomy" id="173363"/>
    <lineage>
        <taxon>Bacteria</taxon>
        <taxon>Bacillati</taxon>
        <taxon>Actinomycetota</taxon>
        <taxon>Actinomycetes</taxon>
        <taxon>Micrococcales</taxon>
        <taxon>Dermabacteraceae</taxon>
        <taxon>Brachybacterium</taxon>
    </lineage>
</organism>
<keyword evidence="2" id="KW-1185">Reference proteome</keyword>
<proteinExistence type="predicted"/>
<accession>A0ABS4YT04</accession>
<evidence type="ECO:0000313" key="1">
    <source>
        <dbReference type="EMBL" id="MBP2411103.1"/>
    </source>
</evidence>
<name>A0ABS4YT04_9MICO</name>
<dbReference type="RefSeq" id="WP_209895496.1">
    <property type="nucleotide sequence ID" value="NZ_BAAAJV010000050.1"/>
</dbReference>
<dbReference type="Proteomes" id="UP000698222">
    <property type="component" value="Unassembled WGS sequence"/>
</dbReference>
<protein>
    <recommendedName>
        <fullName evidence="3">DUF4429 domain-containing protein</fullName>
    </recommendedName>
</protein>